<dbReference type="Proteomes" id="UP000631535">
    <property type="component" value="Unassembled WGS sequence"/>
</dbReference>
<dbReference type="InterPro" id="IPR017911">
    <property type="entry name" value="MacB-like_ATP-bd"/>
</dbReference>
<dbReference type="InterPro" id="IPR003439">
    <property type="entry name" value="ABC_transporter-like_ATP-bd"/>
</dbReference>
<gene>
    <name evidence="6" type="ORF">GCM10012287_18920</name>
</gene>
<evidence type="ECO:0000259" key="5">
    <source>
        <dbReference type="PROSITE" id="PS50893"/>
    </source>
</evidence>
<dbReference type="PROSITE" id="PS00211">
    <property type="entry name" value="ABC_TRANSPORTER_1"/>
    <property type="match status" value="1"/>
</dbReference>
<dbReference type="CDD" id="cd03255">
    <property type="entry name" value="ABC_MJ0796_LolCDE_FtsE"/>
    <property type="match status" value="1"/>
</dbReference>
<dbReference type="Pfam" id="PF00005">
    <property type="entry name" value="ABC_tran"/>
    <property type="match status" value="1"/>
</dbReference>
<evidence type="ECO:0000256" key="3">
    <source>
        <dbReference type="ARBA" id="ARBA00022840"/>
    </source>
</evidence>
<dbReference type="InterPro" id="IPR027417">
    <property type="entry name" value="P-loop_NTPase"/>
</dbReference>
<feature type="domain" description="ABC transporter" evidence="5">
    <location>
        <begin position="35"/>
        <end position="265"/>
    </location>
</feature>
<feature type="region of interest" description="Disordered" evidence="4">
    <location>
        <begin position="1"/>
        <end position="35"/>
    </location>
</feature>
<evidence type="ECO:0000256" key="4">
    <source>
        <dbReference type="SAM" id="MobiDB-lite"/>
    </source>
</evidence>
<organism evidence="6 7">
    <name type="scientific">Streptomyces daqingensis</name>
    <dbReference type="NCBI Taxonomy" id="1472640"/>
    <lineage>
        <taxon>Bacteria</taxon>
        <taxon>Bacillati</taxon>
        <taxon>Actinomycetota</taxon>
        <taxon>Actinomycetes</taxon>
        <taxon>Kitasatosporales</taxon>
        <taxon>Streptomycetaceae</taxon>
        <taxon>Streptomyces</taxon>
    </lineage>
</organism>
<dbReference type="EMBL" id="BMMP01000005">
    <property type="protein sequence ID" value="GGO47093.1"/>
    <property type="molecule type" value="Genomic_DNA"/>
</dbReference>
<sequence length="265" mass="27227">MAPMSTTGGDAAVNPAGTAGEGSAPGAPPGARGGVRLRGVTKTYGDGEAAVRALDGVDLDVGPGELVVVLGPSGSGKTTLLNVLGGIEAPDGGSAEVAGVELAGRRPRGLAGFRREHIGFVFQFFNLVPTLTARENVEVMVELTGRGERREAVALLESVGLGERLDAFPAQLSGGQQQRVAIARALATDPDLLLADEPTGALDVATGKSVLRLLQRTNRQGRGVLMVTHNAAIARIAHRVVTMRDGRVESVTTCDAPADVAAVEW</sequence>
<keyword evidence="7" id="KW-1185">Reference proteome</keyword>
<dbReference type="InterPro" id="IPR015854">
    <property type="entry name" value="ABC_transpr_LolD-like"/>
</dbReference>
<evidence type="ECO:0000256" key="2">
    <source>
        <dbReference type="ARBA" id="ARBA00022741"/>
    </source>
</evidence>
<dbReference type="PANTHER" id="PTHR24220">
    <property type="entry name" value="IMPORT ATP-BINDING PROTEIN"/>
    <property type="match status" value="1"/>
</dbReference>
<dbReference type="Gene3D" id="3.40.50.300">
    <property type="entry name" value="P-loop containing nucleotide triphosphate hydrolases"/>
    <property type="match status" value="1"/>
</dbReference>
<protein>
    <submittedName>
        <fullName evidence="6">ABC transporter ATP-binding protein</fullName>
    </submittedName>
</protein>
<keyword evidence="3 6" id="KW-0067">ATP-binding</keyword>
<dbReference type="PROSITE" id="PS50893">
    <property type="entry name" value="ABC_TRANSPORTER_2"/>
    <property type="match status" value="1"/>
</dbReference>
<name>A0ABQ2M5G6_9ACTN</name>
<comment type="caution">
    <text evidence="6">The sequence shown here is derived from an EMBL/GenBank/DDBJ whole genome shotgun (WGS) entry which is preliminary data.</text>
</comment>
<dbReference type="GO" id="GO:0005524">
    <property type="term" value="F:ATP binding"/>
    <property type="evidence" value="ECO:0007669"/>
    <property type="project" value="UniProtKB-KW"/>
</dbReference>
<accession>A0ABQ2M5G6</accession>
<dbReference type="SMART" id="SM00382">
    <property type="entry name" value="AAA"/>
    <property type="match status" value="1"/>
</dbReference>
<evidence type="ECO:0000256" key="1">
    <source>
        <dbReference type="ARBA" id="ARBA00022448"/>
    </source>
</evidence>
<dbReference type="InterPro" id="IPR003593">
    <property type="entry name" value="AAA+_ATPase"/>
</dbReference>
<dbReference type="InterPro" id="IPR017871">
    <property type="entry name" value="ABC_transporter-like_CS"/>
</dbReference>
<keyword evidence="2" id="KW-0547">Nucleotide-binding</keyword>
<reference evidence="7" key="1">
    <citation type="journal article" date="2019" name="Int. J. Syst. Evol. Microbiol.">
        <title>The Global Catalogue of Microorganisms (GCM) 10K type strain sequencing project: providing services to taxonomists for standard genome sequencing and annotation.</title>
        <authorList>
            <consortium name="The Broad Institute Genomics Platform"/>
            <consortium name="The Broad Institute Genome Sequencing Center for Infectious Disease"/>
            <person name="Wu L."/>
            <person name="Ma J."/>
        </authorList>
    </citation>
    <scope>NUCLEOTIDE SEQUENCE [LARGE SCALE GENOMIC DNA]</scope>
    <source>
        <strain evidence="7">CGMCC 4.7178</strain>
    </source>
</reference>
<evidence type="ECO:0000313" key="6">
    <source>
        <dbReference type="EMBL" id="GGO47093.1"/>
    </source>
</evidence>
<feature type="compositionally biased region" description="Low complexity" evidence="4">
    <location>
        <begin position="15"/>
        <end position="25"/>
    </location>
</feature>
<evidence type="ECO:0000313" key="7">
    <source>
        <dbReference type="Proteomes" id="UP000631535"/>
    </source>
</evidence>
<dbReference type="SUPFAM" id="SSF52540">
    <property type="entry name" value="P-loop containing nucleoside triphosphate hydrolases"/>
    <property type="match status" value="1"/>
</dbReference>
<proteinExistence type="predicted"/>
<keyword evidence="1" id="KW-0813">Transport</keyword>